<name>A0A9C7V2M8_CITAM</name>
<dbReference type="Proteomes" id="UP000862426">
    <property type="component" value="Unassembled WGS sequence"/>
</dbReference>
<comment type="caution">
    <text evidence="2">The sequence shown here is derived from an EMBL/GenBank/DDBJ whole genome shotgun (WGS) entry which is preliminary data.</text>
</comment>
<dbReference type="EMBL" id="DACYAJ020000019">
    <property type="protein sequence ID" value="HCD1256492.1"/>
    <property type="molecule type" value="Genomic_DNA"/>
</dbReference>
<reference evidence="2" key="1">
    <citation type="journal article" date="2018" name="Genome Biol.">
        <title>SKESA: strategic k-mer extension for scrupulous assemblies.</title>
        <authorList>
            <person name="Souvorov A."/>
            <person name="Agarwala R."/>
            <person name="Lipman D.J."/>
        </authorList>
    </citation>
    <scope>NUCLEOTIDE SEQUENCE</scope>
    <source>
        <strain evidence="2">CAV1698</strain>
    </source>
</reference>
<feature type="signal peptide" evidence="1">
    <location>
        <begin position="1"/>
        <end position="20"/>
    </location>
</feature>
<dbReference type="InterPro" id="IPR014582">
    <property type="entry name" value="UCP033535_lipo"/>
</dbReference>
<proteinExistence type="predicted"/>
<dbReference type="SUPFAM" id="SSF141318">
    <property type="entry name" value="TM0957-like"/>
    <property type="match status" value="1"/>
</dbReference>
<sequence>MSLTQWGAALLGCTTLLLTACTVVDLDENGKPVIPADPNAKASFDNLTPQQIAQQTWQPRVLDAANQHALDATALSARMATPTAAPESVFVRLTSRIEKVDISNTREKSFVMNVNGHPIEIQTGPVMRGNAIRDAAGFKFEDFTNQVQFAQLSRAYNREAVNALPPVDESWSGKTATVTLAVTLNGGKPENAAALALKQEAP</sequence>
<keyword evidence="1" id="KW-0732">Signal</keyword>
<protein>
    <submittedName>
        <fullName evidence="2">DUF2291 family protein</fullName>
    </submittedName>
</protein>
<dbReference type="InterPro" id="IPR036215">
    <property type="entry name" value="TM0957-like_sf"/>
</dbReference>
<gene>
    <name evidence="2" type="ORF">JD854_RS15755</name>
</gene>
<accession>A0A9C7V2M8</accession>
<dbReference type="Pfam" id="PF10054">
    <property type="entry name" value="DUF2291"/>
    <property type="match status" value="1"/>
</dbReference>
<feature type="chain" id="PRO_5039283207" evidence="1">
    <location>
        <begin position="21"/>
        <end position="202"/>
    </location>
</feature>
<dbReference type="PIRSF" id="PIRSF033535">
    <property type="entry name" value="UCP033535_plp"/>
    <property type="match status" value="1"/>
</dbReference>
<evidence type="ECO:0000256" key="1">
    <source>
        <dbReference type="SAM" id="SignalP"/>
    </source>
</evidence>
<reference evidence="2" key="2">
    <citation type="submission" date="2022-05" db="EMBL/GenBank/DDBJ databases">
        <authorList>
            <consortium name="NCBI Pathogen Detection Project"/>
        </authorList>
    </citation>
    <scope>NUCLEOTIDE SEQUENCE</scope>
    <source>
        <strain evidence="2">CAV1698</strain>
    </source>
</reference>
<dbReference type="AlphaFoldDB" id="A0A9C7V2M8"/>
<evidence type="ECO:0000313" key="2">
    <source>
        <dbReference type="EMBL" id="HCD1256492.1"/>
    </source>
</evidence>
<organism evidence="2 3">
    <name type="scientific">Citrobacter amalonaticus</name>
    <dbReference type="NCBI Taxonomy" id="35703"/>
    <lineage>
        <taxon>Bacteria</taxon>
        <taxon>Pseudomonadati</taxon>
        <taxon>Pseudomonadota</taxon>
        <taxon>Gammaproteobacteria</taxon>
        <taxon>Enterobacterales</taxon>
        <taxon>Enterobacteriaceae</taxon>
        <taxon>Citrobacter</taxon>
    </lineage>
</organism>
<evidence type="ECO:0000313" key="3">
    <source>
        <dbReference type="Proteomes" id="UP000862426"/>
    </source>
</evidence>